<dbReference type="Gene3D" id="3.40.50.1910">
    <property type="match status" value="1"/>
</dbReference>
<evidence type="ECO:0000313" key="2">
    <source>
        <dbReference type="EMBL" id="CAH0553557.1"/>
    </source>
</evidence>
<dbReference type="Proteomes" id="UP001154078">
    <property type="component" value="Chromosome 3"/>
</dbReference>
<dbReference type="InterPro" id="IPR036045">
    <property type="entry name" value="Sec1-like_sf"/>
</dbReference>
<accession>A0A9P0AYX6</accession>
<dbReference type="InterPro" id="IPR001619">
    <property type="entry name" value="Sec1-like"/>
</dbReference>
<dbReference type="Gene3D" id="3.90.830.10">
    <property type="entry name" value="Syntaxin Binding Protein 1, Chain A, domain 2"/>
    <property type="match status" value="1"/>
</dbReference>
<keyword evidence="3" id="KW-1185">Reference proteome</keyword>
<dbReference type="InterPro" id="IPR043155">
    <property type="entry name" value="VPS33_dom3b"/>
</dbReference>
<comment type="similarity">
    <text evidence="1">Belongs to the STXBP/unc-18/SEC1 family.</text>
</comment>
<gene>
    <name evidence="2" type="ORF">MELIAE_LOCUS5519</name>
</gene>
<dbReference type="Pfam" id="PF00995">
    <property type="entry name" value="Sec1"/>
    <property type="match status" value="1"/>
</dbReference>
<organism evidence="2 3">
    <name type="scientific">Brassicogethes aeneus</name>
    <name type="common">Rape pollen beetle</name>
    <name type="synonym">Meligethes aeneus</name>
    <dbReference type="NCBI Taxonomy" id="1431903"/>
    <lineage>
        <taxon>Eukaryota</taxon>
        <taxon>Metazoa</taxon>
        <taxon>Ecdysozoa</taxon>
        <taxon>Arthropoda</taxon>
        <taxon>Hexapoda</taxon>
        <taxon>Insecta</taxon>
        <taxon>Pterygota</taxon>
        <taxon>Neoptera</taxon>
        <taxon>Endopterygota</taxon>
        <taxon>Coleoptera</taxon>
        <taxon>Polyphaga</taxon>
        <taxon>Cucujiformia</taxon>
        <taxon>Nitidulidae</taxon>
        <taxon>Meligethinae</taxon>
        <taxon>Brassicogethes</taxon>
    </lineage>
</organism>
<dbReference type="EMBL" id="OV121134">
    <property type="protein sequence ID" value="CAH0553557.1"/>
    <property type="molecule type" value="Genomic_DNA"/>
</dbReference>
<sequence length="598" mass="67923">MDVSKKLTSLQEISKAQLSKILSANPNTKYLILEPEIIRPLEKVCGVKWLKGNGVEKIFKLDSTAPTFSATAVYYMIYANTKVFTKVVDQIRSQVDIENPVRNKFHIIVVPQILHYFEQLLEELGLLHSAITLHRFQWMPLHLDTNVLTLEIPNLFNNLFVCQNLTYLPVLSRILWQIGFVVGKPTFILTLGNYSNSLLKQYDMMCEDNGETDKFDSDFGGLVIIDRTMDYASSLLTPGTYSALLNEVYNVNVGVCENTEESDQQYDSKCNPVTKKKIINFPLDSVQDSVYADIKNRYFTEVTTVLSNLTKQLKSEKLSSEDMALDEIKRYVQTQLQVTKTRKKNITNHLNAAESIIQKLGHRYENQREVEGNIIKNSNKSRNFSYLEEILVTENDPYTSLRLLCLISITQTLSDSEIQSFRRKYLQQFGYKNGYTFHNLVTCGFISEPAQSTSKLPTKILKFPKFNSKNFYTNAKNIKQIINEPEKVNLKYPTCASYVFGGLYIPLIVQIAGMILSATPLDDIKLKLEPLGPLTLRNDRGFPLQSRSLLIYVIGGVTYAEIAACNLLETITGAKICILSDKIISGNDLMRSVLKFPS</sequence>
<proteinExistence type="inferred from homology"/>
<dbReference type="OrthoDB" id="10262528at2759"/>
<protein>
    <recommendedName>
        <fullName evidence="4">Vacuolar protein sorting-associated protein 33B</fullName>
    </recommendedName>
</protein>
<dbReference type="Gene3D" id="1.25.40.850">
    <property type="match status" value="1"/>
</dbReference>
<dbReference type="InterPro" id="IPR043127">
    <property type="entry name" value="Sec-1-like_dom3a"/>
</dbReference>
<dbReference type="PANTHER" id="PTHR11679">
    <property type="entry name" value="VESICLE PROTEIN SORTING-ASSOCIATED"/>
    <property type="match status" value="1"/>
</dbReference>
<dbReference type="Gene3D" id="3.40.50.2060">
    <property type="match status" value="1"/>
</dbReference>
<dbReference type="SUPFAM" id="SSF56815">
    <property type="entry name" value="Sec1/munc18-like (SM) proteins"/>
    <property type="match status" value="1"/>
</dbReference>
<evidence type="ECO:0008006" key="4">
    <source>
        <dbReference type="Google" id="ProtNLM"/>
    </source>
</evidence>
<name>A0A9P0AYX6_BRAAE</name>
<dbReference type="AlphaFoldDB" id="A0A9P0AYX6"/>
<evidence type="ECO:0000256" key="1">
    <source>
        <dbReference type="ARBA" id="ARBA00009884"/>
    </source>
</evidence>
<dbReference type="InterPro" id="IPR027482">
    <property type="entry name" value="Sec1-like_dom2"/>
</dbReference>
<evidence type="ECO:0000313" key="3">
    <source>
        <dbReference type="Proteomes" id="UP001154078"/>
    </source>
</evidence>
<dbReference type="InterPro" id="IPR043154">
    <property type="entry name" value="Sec-1-like_dom1"/>
</dbReference>
<reference evidence="2" key="1">
    <citation type="submission" date="2021-12" db="EMBL/GenBank/DDBJ databases">
        <authorList>
            <person name="King R."/>
        </authorList>
    </citation>
    <scope>NUCLEOTIDE SEQUENCE</scope>
</reference>
<dbReference type="GO" id="GO:0016192">
    <property type="term" value="P:vesicle-mediated transport"/>
    <property type="evidence" value="ECO:0007669"/>
    <property type="project" value="InterPro"/>
</dbReference>